<protein>
    <recommendedName>
        <fullName evidence="3">Wings apart-like protein C-terminal domain-containing protein</fullName>
    </recommendedName>
</protein>
<keyword evidence="5" id="KW-1185">Reference proteome</keyword>
<dbReference type="AlphaFoldDB" id="A0A4P9XIY7"/>
<feature type="region of interest" description="Disordered" evidence="2">
    <location>
        <begin position="340"/>
        <end position="382"/>
    </location>
</feature>
<name>A0A4P9XIY7_9FUNG</name>
<gene>
    <name evidence="4" type="ORF">THASP1DRAFT_32468</name>
</gene>
<dbReference type="Pfam" id="PF07814">
    <property type="entry name" value="WAPL"/>
    <property type="match status" value="1"/>
</dbReference>
<dbReference type="InterPro" id="IPR039874">
    <property type="entry name" value="WAPL"/>
</dbReference>
<dbReference type="InterPro" id="IPR011989">
    <property type="entry name" value="ARM-like"/>
</dbReference>
<evidence type="ECO:0000259" key="3">
    <source>
        <dbReference type="Pfam" id="PF07814"/>
    </source>
</evidence>
<dbReference type="OrthoDB" id="78088at2759"/>
<comment type="similarity">
    <text evidence="1">Belongs to the WAPL family.</text>
</comment>
<organism evidence="4 5">
    <name type="scientific">Thamnocephalis sphaerospora</name>
    <dbReference type="NCBI Taxonomy" id="78915"/>
    <lineage>
        <taxon>Eukaryota</taxon>
        <taxon>Fungi</taxon>
        <taxon>Fungi incertae sedis</taxon>
        <taxon>Zoopagomycota</taxon>
        <taxon>Zoopagomycotina</taxon>
        <taxon>Zoopagomycetes</taxon>
        <taxon>Zoopagales</taxon>
        <taxon>Sigmoideomycetaceae</taxon>
        <taxon>Thamnocephalis</taxon>
    </lineage>
</organism>
<evidence type="ECO:0000313" key="5">
    <source>
        <dbReference type="Proteomes" id="UP000271241"/>
    </source>
</evidence>
<dbReference type="Proteomes" id="UP000271241">
    <property type="component" value="Unassembled WGS sequence"/>
</dbReference>
<dbReference type="PANTHER" id="PTHR22100">
    <property type="entry name" value="WINGS APART-LIKE PROTEIN HOMOLOG"/>
    <property type="match status" value="1"/>
</dbReference>
<reference evidence="5" key="1">
    <citation type="journal article" date="2018" name="Nat. Microbiol.">
        <title>Leveraging single-cell genomics to expand the fungal tree of life.</title>
        <authorList>
            <person name="Ahrendt S.R."/>
            <person name="Quandt C.A."/>
            <person name="Ciobanu D."/>
            <person name="Clum A."/>
            <person name="Salamov A."/>
            <person name="Andreopoulos B."/>
            <person name="Cheng J.F."/>
            <person name="Woyke T."/>
            <person name="Pelin A."/>
            <person name="Henrissat B."/>
            <person name="Reynolds N.K."/>
            <person name="Benny G.L."/>
            <person name="Smith M.E."/>
            <person name="James T.Y."/>
            <person name="Grigoriev I.V."/>
        </authorList>
    </citation>
    <scope>NUCLEOTIDE SEQUENCE [LARGE SCALE GENOMIC DNA]</scope>
    <source>
        <strain evidence="5">RSA 1356</strain>
    </source>
</reference>
<dbReference type="InterPro" id="IPR022771">
    <property type="entry name" value="WAPL_C"/>
</dbReference>
<sequence>MSSLHALRTRRVVNTYGRKRHNRSSAGRGVSLTTSASLLAIFGDSDSDQDCSHTAEHTFNTNDSAVDGNQGATASTQNAEKVFVGDEQPAPSELHAQQTATSCQENAVTNSDDNATLTAAVSVKAKRKRTRLSKAQAAISQNPEPTVVAAEDASAAKQATLNTDETKTQLCEDRVDDKLGVPKATALQPSKCSVTQVDTLACEASKMVVDAGSVLESKSLDTAFSNTPRSPIERHPISDTRTIVGDETGPTSMLDTAVAQETDALDRHVRHQDHAMDLDSLQALMPLPEPDSITADTNAAMLDTSSQQSEKSTRACIKPDIYLEPILAKTEQKCQAVQAPSQPLADRSACIKPDTAPGVRRRAQRTYGKRTAVPSHEDAATKGESAALLSHNFAAQAPVAPKHHVHRVAHTYGRQRSFQEQSIDEMLAELTSGNRWLDVDNESESAEKKDIRSSHELRELGMLRRYADELDDLMDGVRVGQPLSVRRSSALELCRKLRDPQFAGLFRSSDLLEPYYMALATEEDAVLCPCFLFALCLLATDGRNGKWLVARGVVVRLAAILAATVGNASVPNAHQLPASISGLVAPVGTNSLGASAQRQLEQLAGWISDTDQLVLPGQPCIRRLALSILASLSKLRSRGEAVIRDVVRNTTALTNVLDIFIAALHDLDSSKTAANCEADAQLCLRILESVTLCCLDNQRAVVEHKDTPQQLSNALLRAYEQMLQQKSAVHADLAQDVQELPLALLRLCINLSNECPRACAVLADADLATVTIQCIHRIWCEYDSGAVNGPLADALLLMIGLLVNLVECNIGNRERIRYITTTASIDPSAGEPVGVAALPTLLPVSRACSQLCMMQQPGH</sequence>
<dbReference type="EMBL" id="KZ993056">
    <property type="protein sequence ID" value="RKP05694.1"/>
    <property type="molecule type" value="Genomic_DNA"/>
</dbReference>
<evidence type="ECO:0000256" key="1">
    <source>
        <dbReference type="ARBA" id="ARBA00006854"/>
    </source>
</evidence>
<feature type="domain" description="Wings apart-like protein C-terminal" evidence="3">
    <location>
        <begin position="451"/>
        <end position="807"/>
    </location>
</feature>
<feature type="compositionally biased region" description="Basic residues" evidence="2">
    <location>
        <begin position="359"/>
        <end position="368"/>
    </location>
</feature>
<dbReference type="Gene3D" id="1.25.10.10">
    <property type="entry name" value="Leucine-rich Repeat Variant"/>
    <property type="match status" value="1"/>
</dbReference>
<dbReference type="STRING" id="78915.A0A4P9XIY7"/>
<dbReference type="PANTHER" id="PTHR22100:SF13">
    <property type="entry name" value="WINGS APART-LIKE PROTEIN HOMOLOG"/>
    <property type="match status" value="1"/>
</dbReference>
<accession>A0A4P9XIY7</accession>
<proteinExistence type="inferred from homology"/>
<evidence type="ECO:0000256" key="2">
    <source>
        <dbReference type="SAM" id="MobiDB-lite"/>
    </source>
</evidence>
<evidence type="ECO:0000313" key="4">
    <source>
        <dbReference type="EMBL" id="RKP05694.1"/>
    </source>
</evidence>